<evidence type="ECO:0000256" key="1">
    <source>
        <dbReference type="SAM" id="Phobius"/>
    </source>
</evidence>
<dbReference type="Proteomes" id="UP000315369">
    <property type="component" value="Unassembled WGS sequence"/>
</dbReference>
<protein>
    <submittedName>
        <fullName evidence="3">Adenylate/guanylate cyclase domain-containing protein</fullName>
    </submittedName>
</protein>
<organism evidence="3 4">
    <name type="scientific">Myxococcus llanfairpwllgwyngyllgogerychwyrndrobwllllantysiliogogogochensis</name>
    <dbReference type="NCBI Taxonomy" id="2590453"/>
    <lineage>
        <taxon>Bacteria</taxon>
        <taxon>Pseudomonadati</taxon>
        <taxon>Myxococcota</taxon>
        <taxon>Myxococcia</taxon>
        <taxon>Myxococcales</taxon>
        <taxon>Cystobacterineae</taxon>
        <taxon>Myxococcaceae</taxon>
        <taxon>Myxococcus</taxon>
    </lineage>
</organism>
<feature type="transmembrane region" description="Helical" evidence="1">
    <location>
        <begin position="273"/>
        <end position="292"/>
    </location>
</feature>
<comment type="caution">
    <text evidence="3">The sequence shown here is derived from an EMBL/GenBank/DDBJ whole genome shotgun (WGS) entry which is preliminary data.</text>
</comment>
<evidence type="ECO:0000259" key="2">
    <source>
        <dbReference type="PROSITE" id="PS50125"/>
    </source>
</evidence>
<proteinExistence type="predicted"/>
<keyword evidence="1" id="KW-1133">Transmembrane helix</keyword>
<keyword evidence="1" id="KW-0812">Transmembrane</keyword>
<feature type="domain" description="Guanylate cyclase" evidence="2">
    <location>
        <begin position="7"/>
        <end position="122"/>
    </location>
</feature>
<dbReference type="Gene3D" id="3.30.70.1230">
    <property type="entry name" value="Nucleotide cyclase"/>
    <property type="match status" value="1"/>
</dbReference>
<sequence length="434" mass="46040">MKTANLAIVFTDIKGFTERTSRQSLEQNQRLLRVHGALLSPLIKAFDGRIIKSIGDALLLTFESPTQAVLSGVAIQDRLWHHNRGVPESEQLHVRFAINVGEVRLDGNDVFGEPVNIAARVEGLAEAGEVYFTEAVYLAMNKAEIPSREVGAFELKGIPGKIRVFQVPRAPYRVEAPSAGAIAEAPGTESMPPYGNLGLSRVPESSLEGGAVDVALLGQRAAELGQRAAAGAVVLGRQASHAGRSLFARMRDGVPPGGAGAVLRVLGAHRRTLLIAGALAVVLGVGVVAFSGSPATRAISEVERAPKSEREALAKEARKIIGEEKDQGRRLYLQGQLDEAMENPRRSLDDYARAVRVGNGDAEKRVIQMLSHPMCSVRAAAADAVRSLKLQSALGELEDLAEDGGPDDGSGGFLGVGKCDSKVAAQNALKSFKD</sequence>
<dbReference type="SUPFAM" id="SSF48371">
    <property type="entry name" value="ARM repeat"/>
    <property type="match status" value="1"/>
</dbReference>
<keyword evidence="4" id="KW-1185">Reference proteome</keyword>
<accession>A0A540WUC0</accession>
<gene>
    <name evidence="3" type="ORF">FJV41_28195</name>
</gene>
<reference evidence="3 4" key="1">
    <citation type="submission" date="2019-06" db="EMBL/GenBank/DDBJ databases">
        <authorList>
            <person name="Livingstone P."/>
            <person name="Whitworth D."/>
        </authorList>
    </citation>
    <scope>NUCLEOTIDE SEQUENCE [LARGE SCALE GENOMIC DNA]</scope>
    <source>
        <strain evidence="3 4">AM401</strain>
    </source>
</reference>
<dbReference type="Pfam" id="PF00211">
    <property type="entry name" value="Guanylate_cyc"/>
    <property type="match status" value="1"/>
</dbReference>
<dbReference type="CDD" id="cd07302">
    <property type="entry name" value="CHD"/>
    <property type="match status" value="1"/>
</dbReference>
<dbReference type="InterPro" id="IPR001054">
    <property type="entry name" value="A/G_cyclase"/>
</dbReference>
<evidence type="ECO:0000313" key="4">
    <source>
        <dbReference type="Proteomes" id="UP000315369"/>
    </source>
</evidence>
<dbReference type="SUPFAM" id="SSF55073">
    <property type="entry name" value="Nucleotide cyclase"/>
    <property type="match status" value="1"/>
</dbReference>
<dbReference type="PANTHER" id="PTHR43081:SF1">
    <property type="entry name" value="ADENYLATE CYCLASE, TERMINAL-DIFFERENTIATION SPECIFIC"/>
    <property type="match status" value="1"/>
</dbReference>
<dbReference type="InterPro" id="IPR016024">
    <property type="entry name" value="ARM-type_fold"/>
</dbReference>
<dbReference type="OrthoDB" id="5494175at2"/>
<dbReference type="RefSeq" id="WP_141645666.1">
    <property type="nucleotide sequence ID" value="NZ_VIFM01000132.1"/>
</dbReference>
<dbReference type="GO" id="GO:0035556">
    <property type="term" value="P:intracellular signal transduction"/>
    <property type="evidence" value="ECO:0007669"/>
    <property type="project" value="InterPro"/>
</dbReference>
<name>A0A540WUC0_9BACT</name>
<dbReference type="PROSITE" id="PS50125">
    <property type="entry name" value="GUANYLATE_CYCLASE_2"/>
    <property type="match status" value="1"/>
</dbReference>
<dbReference type="InterPro" id="IPR050697">
    <property type="entry name" value="Adenylyl/Guanylyl_Cyclase_3/4"/>
</dbReference>
<dbReference type="GO" id="GO:0004016">
    <property type="term" value="F:adenylate cyclase activity"/>
    <property type="evidence" value="ECO:0007669"/>
    <property type="project" value="UniProtKB-ARBA"/>
</dbReference>
<dbReference type="EMBL" id="VIFM01000132">
    <property type="protein sequence ID" value="TQF12611.1"/>
    <property type="molecule type" value="Genomic_DNA"/>
</dbReference>
<dbReference type="InterPro" id="IPR029787">
    <property type="entry name" value="Nucleotide_cyclase"/>
</dbReference>
<dbReference type="GO" id="GO:0009190">
    <property type="term" value="P:cyclic nucleotide biosynthetic process"/>
    <property type="evidence" value="ECO:0007669"/>
    <property type="project" value="InterPro"/>
</dbReference>
<dbReference type="SMART" id="SM00044">
    <property type="entry name" value="CYCc"/>
    <property type="match status" value="1"/>
</dbReference>
<keyword evidence="1" id="KW-0472">Membrane</keyword>
<dbReference type="PANTHER" id="PTHR43081">
    <property type="entry name" value="ADENYLATE CYCLASE, TERMINAL-DIFFERENTIATION SPECIFIC-RELATED"/>
    <property type="match status" value="1"/>
</dbReference>
<evidence type="ECO:0000313" key="3">
    <source>
        <dbReference type="EMBL" id="TQF12611.1"/>
    </source>
</evidence>
<dbReference type="AlphaFoldDB" id="A0A540WUC0"/>